<sequence>MRRLSVDNPAKRLVEDVNEWLYDTLTYIVEADSPAENFLLGTTRMGGVPFWTCLRDEFLLEVRMPTEATHKLKMVERIDPDFYTAARVLYHMASDL</sequence>
<gene>
    <name evidence="1" type="ORF">CYMTET_56345</name>
</gene>
<evidence type="ECO:0000313" key="2">
    <source>
        <dbReference type="Proteomes" id="UP001190700"/>
    </source>
</evidence>
<comment type="caution">
    <text evidence="1">The sequence shown here is derived from an EMBL/GenBank/DDBJ whole genome shotgun (WGS) entry which is preliminary data.</text>
</comment>
<protein>
    <submittedName>
        <fullName evidence="1">Uncharacterized protein</fullName>
    </submittedName>
</protein>
<dbReference type="AlphaFoldDB" id="A0AAE0BCK2"/>
<proteinExistence type="predicted"/>
<name>A0AAE0BCK2_9CHLO</name>
<accession>A0AAE0BCK2</accession>
<dbReference type="EMBL" id="LGRX02035740">
    <property type="protein sequence ID" value="KAK3233352.1"/>
    <property type="molecule type" value="Genomic_DNA"/>
</dbReference>
<organism evidence="1 2">
    <name type="scientific">Cymbomonas tetramitiformis</name>
    <dbReference type="NCBI Taxonomy" id="36881"/>
    <lineage>
        <taxon>Eukaryota</taxon>
        <taxon>Viridiplantae</taxon>
        <taxon>Chlorophyta</taxon>
        <taxon>Pyramimonadophyceae</taxon>
        <taxon>Pyramimonadales</taxon>
        <taxon>Pyramimonadaceae</taxon>
        <taxon>Cymbomonas</taxon>
    </lineage>
</organism>
<reference evidence="1 2" key="1">
    <citation type="journal article" date="2015" name="Genome Biol. Evol.">
        <title>Comparative Genomics of a Bacterivorous Green Alga Reveals Evolutionary Causalities and Consequences of Phago-Mixotrophic Mode of Nutrition.</title>
        <authorList>
            <person name="Burns J.A."/>
            <person name="Paasch A."/>
            <person name="Narechania A."/>
            <person name="Kim E."/>
        </authorList>
    </citation>
    <scope>NUCLEOTIDE SEQUENCE [LARGE SCALE GENOMIC DNA]</scope>
    <source>
        <strain evidence="1 2">PLY_AMNH</strain>
    </source>
</reference>
<evidence type="ECO:0000313" key="1">
    <source>
        <dbReference type="EMBL" id="KAK3233352.1"/>
    </source>
</evidence>
<keyword evidence="2" id="KW-1185">Reference proteome</keyword>
<dbReference type="Proteomes" id="UP001190700">
    <property type="component" value="Unassembled WGS sequence"/>
</dbReference>